<dbReference type="SUPFAM" id="SSF81383">
    <property type="entry name" value="F-box domain"/>
    <property type="match status" value="1"/>
</dbReference>
<evidence type="ECO:0000313" key="2">
    <source>
        <dbReference type="RefSeq" id="XP_022722749.1"/>
    </source>
</evidence>
<dbReference type="Pfam" id="PF14299">
    <property type="entry name" value="PP2"/>
    <property type="match status" value="1"/>
</dbReference>
<dbReference type="PANTHER" id="PTHR32278">
    <property type="entry name" value="F-BOX DOMAIN-CONTAINING PROTEIN"/>
    <property type="match status" value="1"/>
</dbReference>
<dbReference type="RefSeq" id="XP_022722749.1">
    <property type="nucleotide sequence ID" value="XM_022867014.1"/>
</dbReference>
<dbReference type="CDD" id="cd22162">
    <property type="entry name" value="F-box_AtSKIP3-like"/>
    <property type="match status" value="1"/>
</dbReference>
<dbReference type="PANTHER" id="PTHR32278:SF135">
    <property type="entry name" value="F-BOX PROTEIN PP2-B12"/>
    <property type="match status" value="1"/>
</dbReference>
<dbReference type="OrthoDB" id="1918565at2759"/>
<sequence>MKKKCLQGREERNMSGPKFRRAMDFTKLLPKECVCLIISLTSPRDACRWALVSPALRPVADSDDVWERFLPCDYQEIISRSSSPSLLSWAKKDLFFHLSSHPILIENGTMSFQLEKETGKRCYMLGARALSIIWGETPQYWTWTSLPESRFSEVAELRVVWWLEVKGRIETRNLSPRTNYAAYLVFKLNRRSYGFRDSTVGVHVNVEGTTTGEVRSVFLDYPQNVPQQAQERRDGWMEIEMGEFLNEYGDDGTVEFSLREINCNYSKRGLIIEGIEVRPKNIGR</sequence>
<name>A0A6P5X310_DURZI</name>
<proteinExistence type="predicted"/>
<dbReference type="Gene3D" id="1.20.1280.50">
    <property type="match status" value="1"/>
</dbReference>
<organism evidence="1 2">
    <name type="scientific">Durio zibethinus</name>
    <name type="common">Durian</name>
    <dbReference type="NCBI Taxonomy" id="66656"/>
    <lineage>
        <taxon>Eukaryota</taxon>
        <taxon>Viridiplantae</taxon>
        <taxon>Streptophyta</taxon>
        <taxon>Embryophyta</taxon>
        <taxon>Tracheophyta</taxon>
        <taxon>Spermatophyta</taxon>
        <taxon>Magnoliopsida</taxon>
        <taxon>eudicotyledons</taxon>
        <taxon>Gunneridae</taxon>
        <taxon>Pentapetalae</taxon>
        <taxon>rosids</taxon>
        <taxon>malvids</taxon>
        <taxon>Malvales</taxon>
        <taxon>Malvaceae</taxon>
        <taxon>Helicteroideae</taxon>
        <taxon>Durio</taxon>
    </lineage>
</organism>
<keyword evidence="1" id="KW-1185">Reference proteome</keyword>
<dbReference type="InterPro" id="IPR025886">
    <property type="entry name" value="PP2-like"/>
</dbReference>
<dbReference type="GeneID" id="111279940"/>
<dbReference type="InterPro" id="IPR036047">
    <property type="entry name" value="F-box-like_dom_sf"/>
</dbReference>
<dbReference type="KEGG" id="dzi:111279940"/>
<reference evidence="2" key="1">
    <citation type="submission" date="2025-08" db="UniProtKB">
        <authorList>
            <consortium name="RefSeq"/>
        </authorList>
    </citation>
    <scope>IDENTIFICATION</scope>
    <source>
        <tissue evidence="2">Fruit stalk</tissue>
    </source>
</reference>
<dbReference type="Proteomes" id="UP000515121">
    <property type="component" value="Unplaced"/>
</dbReference>
<accession>A0A6P5X310</accession>
<gene>
    <name evidence="2" type="primary">LOC111279940</name>
</gene>
<protein>
    <submittedName>
        <fullName evidence="2">F-box protein PP2-B11-like</fullName>
    </submittedName>
</protein>
<evidence type="ECO:0000313" key="1">
    <source>
        <dbReference type="Proteomes" id="UP000515121"/>
    </source>
</evidence>
<dbReference type="AlphaFoldDB" id="A0A6P5X310"/>